<comment type="caution">
    <text evidence="3">The sequence shown here is derived from an EMBL/GenBank/DDBJ whole genome shotgun (WGS) entry which is preliminary data.</text>
</comment>
<name>A0A9P6N2W8_9FUNG</name>
<reference evidence="3" key="1">
    <citation type="journal article" date="2020" name="Fungal Divers.">
        <title>Resolving the Mortierellaceae phylogeny through synthesis of multi-gene phylogenetics and phylogenomics.</title>
        <authorList>
            <person name="Vandepol N."/>
            <person name="Liber J."/>
            <person name="Desiro A."/>
            <person name="Na H."/>
            <person name="Kennedy M."/>
            <person name="Barry K."/>
            <person name="Grigoriev I.V."/>
            <person name="Miller A.N."/>
            <person name="O'Donnell K."/>
            <person name="Stajich J.E."/>
            <person name="Bonito G."/>
        </authorList>
    </citation>
    <scope>NUCLEOTIDE SEQUENCE</scope>
    <source>
        <strain evidence="3">NRRL 2769</strain>
    </source>
</reference>
<protein>
    <submittedName>
        <fullName evidence="3">Uncharacterized protein</fullName>
    </submittedName>
</protein>
<evidence type="ECO:0000256" key="2">
    <source>
        <dbReference type="SAM" id="SignalP"/>
    </source>
</evidence>
<keyword evidence="2" id="KW-0732">Signal</keyword>
<feature type="signal peptide" evidence="2">
    <location>
        <begin position="1"/>
        <end position="28"/>
    </location>
</feature>
<proteinExistence type="predicted"/>
<organism evidence="3 4">
    <name type="scientific">Entomortierella chlamydospora</name>
    <dbReference type="NCBI Taxonomy" id="101097"/>
    <lineage>
        <taxon>Eukaryota</taxon>
        <taxon>Fungi</taxon>
        <taxon>Fungi incertae sedis</taxon>
        <taxon>Mucoromycota</taxon>
        <taxon>Mortierellomycotina</taxon>
        <taxon>Mortierellomycetes</taxon>
        <taxon>Mortierellales</taxon>
        <taxon>Mortierellaceae</taxon>
        <taxon>Entomortierella</taxon>
    </lineage>
</organism>
<evidence type="ECO:0000256" key="1">
    <source>
        <dbReference type="SAM" id="MobiDB-lite"/>
    </source>
</evidence>
<feature type="region of interest" description="Disordered" evidence="1">
    <location>
        <begin position="262"/>
        <end position="300"/>
    </location>
</feature>
<dbReference type="AlphaFoldDB" id="A0A9P6N2W8"/>
<feature type="compositionally biased region" description="Low complexity" evidence="1">
    <location>
        <begin position="276"/>
        <end position="300"/>
    </location>
</feature>
<evidence type="ECO:0000313" key="4">
    <source>
        <dbReference type="Proteomes" id="UP000703661"/>
    </source>
</evidence>
<evidence type="ECO:0000313" key="3">
    <source>
        <dbReference type="EMBL" id="KAG0023233.1"/>
    </source>
</evidence>
<gene>
    <name evidence="3" type="ORF">BGZ80_010055</name>
</gene>
<keyword evidence="4" id="KW-1185">Reference proteome</keyword>
<dbReference type="EMBL" id="JAAAID010000066">
    <property type="protein sequence ID" value="KAG0023233.1"/>
    <property type="molecule type" value="Genomic_DNA"/>
</dbReference>
<sequence>MRYIHLFSYLTFLASVATLLSLASVIKAQDANCSAVLNDYTPAASGAYQKCFTDQVYSTALVAAGGSPNYTEVIDQVCGKSACSHSTLQTALSKYVTACNASIIADATNSGGSILQLGKNALEVYFAEPIRDSYCAVDPAVPVPTAPAVVTPAYCLASTVSNPTSRFVTNLAIYLTSGSIRSSQSPFISTNQLDPTDVCSKCSQIAMNSTINYLADNLMPNIANFYTPEFVQYWTNFVPAYNTLCKTSFTQTWPKGTLNETVQGVPTGNPSPPSTALPTANATASATPSPTSNTSSGAAGAMKPAAGVATMFLLVAAALL</sequence>
<feature type="chain" id="PRO_5040124723" evidence="2">
    <location>
        <begin position="29"/>
        <end position="320"/>
    </location>
</feature>
<accession>A0A9P6N2W8</accession>
<dbReference type="Proteomes" id="UP000703661">
    <property type="component" value="Unassembled WGS sequence"/>
</dbReference>